<dbReference type="AlphaFoldDB" id="F0Y8V8"/>
<dbReference type="OMA" id="SLHNYYR"/>
<dbReference type="Gene3D" id="1.10.287.110">
    <property type="entry name" value="DnaJ domain"/>
    <property type="match status" value="1"/>
</dbReference>
<dbReference type="InParanoid" id="F0Y8V8"/>
<dbReference type="GeneID" id="20218819"/>
<dbReference type="SUPFAM" id="SSF46565">
    <property type="entry name" value="Chaperone J-domain"/>
    <property type="match status" value="1"/>
</dbReference>
<dbReference type="Proteomes" id="UP000002729">
    <property type="component" value="Unassembled WGS sequence"/>
</dbReference>
<evidence type="ECO:0000313" key="3">
    <source>
        <dbReference type="Proteomes" id="UP000002729"/>
    </source>
</evidence>
<protein>
    <recommendedName>
        <fullName evidence="1">J domain-containing protein</fullName>
    </recommendedName>
</protein>
<dbReference type="eggNOG" id="KOG0691">
    <property type="taxonomic scope" value="Eukaryota"/>
</dbReference>
<dbReference type="PRINTS" id="PR00625">
    <property type="entry name" value="JDOMAIN"/>
</dbReference>
<dbReference type="SMART" id="SM00271">
    <property type="entry name" value="DnaJ"/>
    <property type="match status" value="1"/>
</dbReference>
<feature type="non-terminal residue" evidence="2">
    <location>
        <position position="1"/>
    </location>
</feature>
<sequence length="83" mass="8807">PAAPKGDVSVKDASLYEALGVDPGASDAQIKKAYYKKALKCHPDKNPDNPEAAAEFQKIGAAYQVLGEPKSRKTYDEKGLSGV</sequence>
<dbReference type="OrthoDB" id="10250354at2759"/>
<organism evidence="3">
    <name type="scientific">Aureococcus anophagefferens</name>
    <name type="common">Harmful bloom alga</name>
    <dbReference type="NCBI Taxonomy" id="44056"/>
    <lineage>
        <taxon>Eukaryota</taxon>
        <taxon>Sar</taxon>
        <taxon>Stramenopiles</taxon>
        <taxon>Ochrophyta</taxon>
        <taxon>Pelagophyceae</taxon>
        <taxon>Pelagomonadales</taxon>
        <taxon>Pelagomonadaceae</taxon>
        <taxon>Aureococcus</taxon>
    </lineage>
</organism>
<accession>F0Y8V8</accession>
<dbReference type="EMBL" id="GL833128">
    <property type="protein sequence ID" value="EGB08133.1"/>
    <property type="molecule type" value="Genomic_DNA"/>
</dbReference>
<gene>
    <name evidence="2" type="ORF">AURANDRAFT_17363</name>
</gene>
<dbReference type="PANTHER" id="PTHR45006:SF1">
    <property type="entry name" value="DNAJ-LIKE PROTEIN 1"/>
    <property type="match status" value="1"/>
</dbReference>
<proteinExistence type="predicted"/>
<dbReference type="GO" id="GO:0016558">
    <property type="term" value="P:protein import into peroxisome matrix"/>
    <property type="evidence" value="ECO:0007669"/>
    <property type="project" value="TreeGrafter"/>
</dbReference>
<dbReference type="GO" id="GO:0005829">
    <property type="term" value="C:cytosol"/>
    <property type="evidence" value="ECO:0007669"/>
    <property type="project" value="TreeGrafter"/>
</dbReference>
<keyword evidence="3" id="KW-1185">Reference proteome</keyword>
<feature type="domain" description="J" evidence="1">
    <location>
        <begin position="14"/>
        <end position="79"/>
    </location>
</feature>
<dbReference type="PROSITE" id="PS50076">
    <property type="entry name" value="DNAJ_2"/>
    <property type="match status" value="1"/>
</dbReference>
<dbReference type="CDD" id="cd06257">
    <property type="entry name" value="DnaJ"/>
    <property type="match status" value="1"/>
</dbReference>
<name>F0Y8V8_AURAN</name>
<dbReference type="RefSeq" id="XP_009036874.1">
    <property type="nucleotide sequence ID" value="XM_009038626.1"/>
</dbReference>
<reference evidence="2 3" key="1">
    <citation type="journal article" date="2011" name="Proc. Natl. Acad. Sci. U.S.A.">
        <title>Niche of harmful alga Aureococcus anophagefferens revealed through ecogenomics.</title>
        <authorList>
            <person name="Gobler C.J."/>
            <person name="Berry D.L."/>
            <person name="Dyhrman S.T."/>
            <person name="Wilhelm S.W."/>
            <person name="Salamov A."/>
            <person name="Lobanov A.V."/>
            <person name="Zhang Y."/>
            <person name="Collier J.L."/>
            <person name="Wurch L.L."/>
            <person name="Kustka A.B."/>
            <person name="Dill B.D."/>
            <person name="Shah M."/>
            <person name="VerBerkmoes N.C."/>
            <person name="Kuo A."/>
            <person name="Terry A."/>
            <person name="Pangilinan J."/>
            <person name="Lindquist E.A."/>
            <person name="Lucas S."/>
            <person name="Paulsen I.T."/>
            <person name="Hattenrath-Lehmann T.K."/>
            <person name="Talmage S.C."/>
            <person name="Walker E.A."/>
            <person name="Koch F."/>
            <person name="Burson A.M."/>
            <person name="Marcoval M.A."/>
            <person name="Tang Y.Z."/>
            <person name="Lecleir G.R."/>
            <person name="Coyne K.J."/>
            <person name="Berg G.M."/>
            <person name="Bertrand E.M."/>
            <person name="Saito M.A."/>
            <person name="Gladyshev V.N."/>
            <person name="Grigoriev I.V."/>
        </authorList>
    </citation>
    <scope>NUCLEOTIDE SEQUENCE [LARGE SCALE GENOMIC DNA]</scope>
    <source>
        <strain evidence="3">CCMP 1984</strain>
    </source>
</reference>
<dbReference type="InterPro" id="IPR052814">
    <property type="entry name" value="Peroxisomal_DnaJ"/>
</dbReference>
<feature type="non-terminal residue" evidence="2">
    <location>
        <position position="83"/>
    </location>
</feature>
<dbReference type="PANTHER" id="PTHR45006">
    <property type="entry name" value="DNAJ-LIKE PROTEIN 1"/>
    <property type="match status" value="1"/>
</dbReference>
<dbReference type="InterPro" id="IPR036869">
    <property type="entry name" value="J_dom_sf"/>
</dbReference>
<dbReference type="InterPro" id="IPR001623">
    <property type="entry name" value="DnaJ_domain"/>
</dbReference>
<dbReference type="Pfam" id="PF00226">
    <property type="entry name" value="DnaJ"/>
    <property type="match status" value="1"/>
</dbReference>
<evidence type="ECO:0000259" key="1">
    <source>
        <dbReference type="PROSITE" id="PS50076"/>
    </source>
</evidence>
<evidence type="ECO:0000313" key="2">
    <source>
        <dbReference type="EMBL" id="EGB08133.1"/>
    </source>
</evidence>
<dbReference type="KEGG" id="aaf:AURANDRAFT_17363"/>